<proteinExistence type="predicted"/>
<dbReference type="NCBIfam" id="TIGR00756">
    <property type="entry name" value="PPR"/>
    <property type="match status" value="1"/>
</dbReference>
<protein>
    <submittedName>
        <fullName evidence="3">Chloroplastic (Protein MATURATION OF RBCL 1) (AtMRL1)</fullName>
    </submittedName>
</protein>
<keyword evidence="1" id="KW-0677">Repeat</keyword>
<accession>A0ABP0PY97</accession>
<dbReference type="PANTHER" id="PTHR47447:SF17">
    <property type="entry name" value="OS12G0638900 PROTEIN"/>
    <property type="match status" value="1"/>
</dbReference>
<comment type="caution">
    <text evidence="3">The sequence shown here is derived from an EMBL/GenBank/DDBJ whole genome shotgun (WGS) entry which is preliminary data.</text>
</comment>
<dbReference type="EMBL" id="CAXAMM010038795">
    <property type="protein sequence ID" value="CAK9080998.1"/>
    <property type="molecule type" value="Genomic_DNA"/>
</dbReference>
<feature type="repeat" description="PPR" evidence="2">
    <location>
        <begin position="182"/>
        <end position="216"/>
    </location>
</feature>
<evidence type="ECO:0000256" key="1">
    <source>
        <dbReference type="ARBA" id="ARBA00022737"/>
    </source>
</evidence>
<dbReference type="InterPro" id="IPR002885">
    <property type="entry name" value="PPR_rpt"/>
</dbReference>
<dbReference type="Pfam" id="PF13812">
    <property type="entry name" value="PPR_3"/>
    <property type="match status" value="1"/>
</dbReference>
<feature type="repeat" description="PPR" evidence="2">
    <location>
        <begin position="47"/>
        <end position="81"/>
    </location>
</feature>
<name>A0ABP0PY97_9DINO</name>
<dbReference type="InterPro" id="IPR011990">
    <property type="entry name" value="TPR-like_helical_dom_sf"/>
</dbReference>
<evidence type="ECO:0000313" key="4">
    <source>
        <dbReference type="Proteomes" id="UP001642464"/>
    </source>
</evidence>
<organism evidence="3 4">
    <name type="scientific">Durusdinium trenchii</name>
    <dbReference type="NCBI Taxonomy" id="1381693"/>
    <lineage>
        <taxon>Eukaryota</taxon>
        <taxon>Sar</taxon>
        <taxon>Alveolata</taxon>
        <taxon>Dinophyceae</taxon>
        <taxon>Suessiales</taxon>
        <taxon>Symbiodiniaceae</taxon>
        <taxon>Durusdinium</taxon>
    </lineage>
</organism>
<dbReference type="Gene3D" id="1.25.40.10">
    <property type="entry name" value="Tetratricopeptide repeat domain"/>
    <property type="match status" value="4"/>
</dbReference>
<dbReference type="PANTHER" id="PTHR47447">
    <property type="entry name" value="OS03G0856100 PROTEIN"/>
    <property type="match status" value="1"/>
</dbReference>
<keyword evidence="4" id="KW-1185">Reference proteome</keyword>
<dbReference type="PROSITE" id="PS51375">
    <property type="entry name" value="PPR"/>
    <property type="match status" value="3"/>
</dbReference>
<feature type="repeat" description="PPR" evidence="2">
    <location>
        <begin position="246"/>
        <end position="280"/>
    </location>
</feature>
<reference evidence="3 4" key="1">
    <citation type="submission" date="2024-02" db="EMBL/GenBank/DDBJ databases">
        <authorList>
            <person name="Chen Y."/>
            <person name="Shah S."/>
            <person name="Dougan E. K."/>
            <person name="Thang M."/>
            <person name="Chan C."/>
        </authorList>
    </citation>
    <scope>NUCLEOTIDE SEQUENCE [LARGE SCALE GENOMIC DNA]</scope>
</reference>
<sequence length="587" mass="64516">MCHVEDADGHQKHARSITGRIARLGRAGRWQQALQTLRRYQELQDVDVQMYGALLGALSRVGLWEQALGIMQELEERELQPNAVACGALLRSCKQQGRWQEALQLLATFKAKVPLTLRLSSELINVCAQASQWQTACAALAQLQSQGLDADAVAFNSAIAACARGFAWAAALKVLEEIGEPDEVSFTAVINACEKGHEWALALKIFDSMSSGSLMSRMSRNAAISACEKGSAWKEALLLLDLGSADVVGFSAAMSACARATHWQEALELLTSLEKKELQPDLVAYSTGVFACEQAACWQGALELLCPDPVAYTSCIGASAFAQKWEIAAHLWGQLQEHPRLKPTAMSYAAVAFAHGTARRWQQVLELQVQVRKLGWLPSGMYSAVVRGLGGAFQWEKALALLPEMHHVGPAPDTVVYGSLLAECARSWQWSHVLVLLDAMTRSWTMPDAVAYSLLLSTCSRAQHYSKALPFLRPRRLELSKRHTGHLQKGHFQHSLRLAAAAAMAAHSVAVRANAAGWRMLGDIAQLAQLPEWQQRSQDAEPLSSLESRSCVEEASWRRTSDREKKWSIQKLLESVGVFGNDWTVLN</sequence>
<dbReference type="Proteomes" id="UP001642464">
    <property type="component" value="Unassembled WGS sequence"/>
</dbReference>
<dbReference type="Pfam" id="PF01535">
    <property type="entry name" value="PPR"/>
    <property type="match status" value="1"/>
</dbReference>
<evidence type="ECO:0000256" key="2">
    <source>
        <dbReference type="PROSITE-ProRule" id="PRU00708"/>
    </source>
</evidence>
<gene>
    <name evidence="3" type="ORF">SCF082_LOCUS38597</name>
</gene>
<evidence type="ECO:0000313" key="3">
    <source>
        <dbReference type="EMBL" id="CAK9080998.1"/>
    </source>
</evidence>